<evidence type="ECO:0000256" key="6">
    <source>
        <dbReference type="ARBA" id="ARBA00022777"/>
    </source>
</evidence>
<dbReference type="Gene3D" id="1.10.510.10">
    <property type="entry name" value="Transferase(Phosphotransferase) domain 1"/>
    <property type="match status" value="1"/>
</dbReference>
<dbReference type="FunFam" id="3.30.200.20:FF:000042">
    <property type="entry name" value="Aurora kinase A"/>
    <property type="match status" value="1"/>
</dbReference>
<dbReference type="GO" id="GO:0035556">
    <property type="term" value="P:intracellular signal transduction"/>
    <property type="evidence" value="ECO:0007669"/>
    <property type="project" value="TreeGrafter"/>
</dbReference>
<sequence>MAEPKPSPDDYEWGNIVGEGAFGDVVKAVEKRTGRTFAVKKMLKSHLQKEQNKKFVMNERNVLSKCNHPNIVKLYSAFRDDQFFYYVLNFADNGEALKYIRNNQGLHLDLVKFWTAEVVIALEYLHTEVGVIHRDLKPENLLVDSNFHLLLTDFGTSKIVPIDEGAKPRKGSFVGTPEYMAPELVKETESCFASDLWSLGCTLYQMICARPPFRGVTEYLTMKKVMEGISAISFPEPFPPVARDLIEKLLHLDPMQRPGSKSYADLKKHPFFDGINWENLHSQDVPPIKGPDVKFVWQEDIIKEEQERQERERTELREKWKSFLYPPENIVVSGHVIKKRKMSKKRRFLILTDTPRLFYVDPKKMELKGEILWDKTLKVAVKNDVVWTVSIPKRVYDFEDISKEASRWKEGIEKLQKSKNE</sequence>
<evidence type="ECO:0000256" key="2">
    <source>
        <dbReference type="ARBA" id="ARBA00012513"/>
    </source>
</evidence>
<dbReference type="InterPro" id="IPR000719">
    <property type="entry name" value="Prot_kinase_dom"/>
</dbReference>
<evidence type="ECO:0000256" key="1">
    <source>
        <dbReference type="ARBA" id="ARBA00010006"/>
    </source>
</evidence>
<dbReference type="PROSITE" id="PS00108">
    <property type="entry name" value="PROTEIN_KINASE_ST"/>
    <property type="match status" value="1"/>
</dbReference>
<dbReference type="EMBL" id="GIBP01003085">
    <property type="protein sequence ID" value="NDV32054.1"/>
    <property type="molecule type" value="Transcribed_RNA"/>
</dbReference>
<dbReference type="GO" id="GO:0004674">
    <property type="term" value="F:protein serine/threonine kinase activity"/>
    <property type="evidence" value="ECO:0007669"/>
    <property type="project" value="UniProtKB-KW"/>
</dbReference>
<dbReference type="InterPro" id="IPR008271">
    <property type="entry name" value="Ser/Thr_kinase_AS"/>
</dbReference>
<evidence type="ECO:0000256" key="4">
    <source>
        <dbReference type="ARBA" id="ARBA00022679"/>
    </source>
</evidence>
<dbReference type="InterPro" id="IPR011993">
    <property type="entry name" value="PH-like_dom_sf"/>
</dbReference>
<keyword evidence="6" id="KW-0418">Kinase</keyword>
<evidence type="ECO:0000256" key="11">
    <source>
        <dbReference type="RuleBase" id="RU000304"/>
    </source>
</evidence>
<protein>
    <recommendedName>
        <fullName evidence="2">non-specific serine/threonine protein kinase</fullName>
        <ecNumber evidence="2">2.7.11.1</ecNumber>
    </recommendedName>
</protein>
<dbReference type="InterPro" id="IPR017441">
    <property type="entry name" value="Protein_kinase_ATP_BS"/>
</dbReference>
<dbReference type="GO" id="GO:0005524">
    <property type="term" value="F:ATP binding"/>
    <property type="evidence" value="ECO:0007669"/>
    <property type="project" value="UniProtKB-UniRule"/>
</dbReference>
<feature type="domain" description="Protein kinase" evidence="12">
    <location>
        <begin position="11"/>
        <end position="272"/>
    </location>
</feature>
<evidence type="ECO:0000256" key="5">
    <source>
        <dbReference type="ARBA" id="ARBA00022741"/>
    </source>
</evidence>
<feature type="binding site" evidence="10">
    <location>
        <position position="41"/>
    </location>
    <ligand>
        <name>ATP</name>
        <dbReference type="ChEBI" id="CHEBI:30616"/>
    </ligand>
</feature>
<proteinExistence type="inferred from homology"/>
<dbReference type="AlphaFoldDB" id="A0A6B2L505"/>
<dbReference type="SUPFAM" id="SSF56112">
    <property type="entry name" value="Protein kinase-like (PK-like)"/>
    <property type="match status" value="1"/>
</dbReference>
<keyword evidence="3 11" id="KW-0723">Serine/threonine-protein kinase</keyword>
<comment type="catalytic activity">
    <reaction evidence="8">
        <text>L-threonyl-[protein] + ATP = O-phospho-L-threonyl-[protein] + ADP + H(+)</text>
        <dbReference type="Rhea" id="RHEA:46608"/>
        <dbReference type="Rhea" id="RHEA-COMP:11060"/>
        <dbReference type="Rhea" id="RHEA-COMP:11605"/>
        <dbReference type="ChEBI" id="CHEBI:15378"/>
        <dbReference type="ChEBI" id="CHEBI:30013"/>
        <dbReference type="ChEBI" id="CHEBI:30616"/>
        <dbReference type="ChEBI" id="CHEBI:61977"/>
        <dbReference type="ChEBI" id="CHEBI:456216"/>
        <dbReference type="EC" id="2.7.11.1"/>
    </reaction>
</comment>
<dbReference type="Pfam" id="PF00069">
    <property type="entry name" value="Pkinase"/>
    <property type="match status" value="1"/>
</dbReference>
<evidence type="ECO:0000259" key="12">
    <source>
        <dbReference type="PROSITE" id="PS50011"/>
    </source>
</evidence>
<dbReference type="SMART" id="SM00220">
    <property type="entry name" value="S_TKc"/>
    <property type="match status" value="1"/>
</dbReference>
<keyword evidence="5 10" id="KW-0547">Nucleotide-binding</keyword>
<dbReference type="Pfam" id="PF14593">
    <property type="entry name" value="PH_3"/>
    <property type="match status" value="1"/>
</dbReference>
<dbReference type="InterPro" id="IPR039046">
    <property type="entry name" value="PDPK1"/>
</dbReference>
<evidence type="ECO:0000256" key="7">
    <source>
        <dbReference type="ARBA" id="ARBA00022840"/>
    </source>
</evidence>
<dbReference type="InterPro" id="IPR011009">
    <property type="entry name" value="Kinase-like_dom_sf"/>
</dbReference>
<evidence type="ECO:0000256" key="3">
    <source>
        <dbReference type="ARBA" id="ARBA00022527"/>
    </source>
</evidence>
<evidence type="ECO:0000256" key="10">
    <source>
        <dbReference type="PROSITE-ProRule" id="PRU10141"/>
    </source>
</evidence>
<dbReference type="PROSITE" id="PS50011">
    <property type="entry name" value="PROTEIN_KINASE_DOM"/>
    <property type="match status" value="1"/>
</dbReference>
<dbReference type="EC" id="2.7.11.1" evidence="2"/>
<evidence type="ECO:0000256" key="8">
    <source>
        <dbReference type="ARBA" id="ARBA00047899"/>
    </source>
</evidence>
<dbReference type="CDD" id="cd05581">
    <property type="entry name" value="STKc_PDK1"/>
    <property type="match status" value="1"/>
</dbReference>
<organism evidence="13">
    <name type="scientific">Arcella intermedia</name>
    <dbReference type="NCBI Taxonomy" id="1963864"/>
    <lineage>
        <taxon>Eukaryota</taxon>
        <taxon>Amoebozoa</taxon>
        <taxon>Tubulinea</taxon>
        <taxon>Elardia</taxon>
        <taxon>Arcellinida</taxon>
        <taxon>Sphaerothecina</taxon>
        <taxon>Arcellidae</taxon>
        <taxon>Arcella</taxon>
    </lineage>
</organism>
<dbReference type="Gene3D" id="2.30.29.30">
    <property type="entry name" value="Pleckstrin-homology domain (PH domain)/Phosphotyrosine-binding domain (PTB)"/>
    <property type="match status" value="1"/>
</dbReference>
<name>A0A6B2L505_9EUKA</name>
<comment type="catalytic activity">
    <reaction evidence="9">
        <text>L-seryl-[protein] + ATP = O-phospho-L-seryl-[protein] + ADP + H(+)</text>
        <dbReference type="Rhea" id="RHEA:17989"/>
        <dbReference type="Rhea" id="RHEA-COMP:9863"/>
        <dbReference type="Rhea" id="RHEA-COMP:11604"/>
        <dbReference type="ChEBI" id="CHEBI:15378"/>
        <dbReference type="ChEBI" id="CHEBI:29999"/>
        <dbReference type="ChEBI" id="CHEBI:30616"/>
        <dbReference type="ChEBI" id="CHEBI:83421"/>
        <dbReference type="ChEBI" id="CHEBI:456216"/>
        <dbReference type="EC" id="2.7.11.1"/>
    </reaction>
</comment>
<evidence type="ECO:0000256" key="9">
    <source>
        <dbReference type="ARBA" id="ARBA00048679"/>
    </source>
</evidence>
<dbReference type="InterPro" id="IPR050236">
    <property type="entry name" value="Ser_Thr_kinase_AGC"/>
</dbReference>
<dbReference type="PANTHER" id="PTHR24356:SF163">
    <property type="entry name" value="3-PHOSPHOINOSITIDE-DEPENDENT PROTEIN KINASE 1-RELATED"/>
    <property type="match status" value="1"/>
</dbReference>
<dbReference type="PROSITE" id="PS00107">
    <property type="entry name" value="PROTEIN_KINASE_ATP"/>
    <property type="match status" value="1"/>
</dbReference>
<reference evidence="13" key="1">
    <citation type="journal article" date="2020" name="J. Eukaryot. Microbiol.">
        <title>De novo Sequencing, Assembly and Annotation of the Transcriptome for the Free-Living Testate Amoeba Arcella intermedia.</title>
        <authorList>
            <person name="Ribeiro G.M."/>
            <person name="Porfirio-Sousa A.L."/>
            <person name="Maurer-Alcala X.X."/>
            <person name="Katz L.A."/>
            <person name="Lahr D.J.G."/>
        </authorList>
    </citation>
    <scope>NUCLEOTIDE SEQUENCE</scope>
</reference>
<dbReference type="InterPro" id="IPR033931">
    <property type="entry name" value="PDK1-typ_PH"/>
</dbReference>
<keyword evidence="7 10" id="KW-0067">ATP-binding</keyword>
<keyword evidence="4" id="KW-0808">Transferase</keyword>
<evidence type="ECO:0000313" key="13">
    <source>
        <dbReference type="EMBL" id="NDV32054.1"/>
    </source>
</evidence>
<accession>A0A6B2L505</accession>
<comment type="similarity">
    <text evidence="1">Belongs to the protein kinase superfamily. AGC Ser/Thr protein kinase family. PDPK1 subfamily.</text>
</comment>
<dbReference type="PANTHER" id="PTHR24356">
    <property type="entry name" value="SERINE/THREONINE-PROTEIN KINASE"/>
    <property type="match status" value="1"/>
</dbReference>
<dbReference type="Gene3D" id="3.30.200.20">
    <property type="entry name" value="Phosphorylase Kinase, domain 1"/>
    <property type="match status" value="1"/>
</dbReference>
<dbReference type="SUPFAM" id="SSF50729">
    <property type="entry name" value="PH domain-like"/>
    <property type="match status" value="1"/>
</dbReference>